<proteinExistence type="evidence at transcript level"/>
<keyword evidence="1" id="KW-0732">Signal</keyword>
<organism evidence="2">
    <name type="scientific">Riptortus pedestris</name>
    <name type="common">Bean bug</name>
    <dbReference type="NCBI Taxonomy" id="329032"/>
    <lineage>
        <taxon>Eukaryota</taxon>
        <taxon>Metazoa</taxon>
        <taxon>Ecdysozoa</taxon>
        <taxon>Arthropoda</taxon>
        <taxon>Hexapoda</taxon>
        <taxon>Insecta</taxon>
        <taxon>Pterygota</taxon>
        <taxon>Neoptera</taxon>
        <taxon>Paraneoptera</taxon>
        <taxon>Hemiptera</taxon>
        <taxon>Heteroptera</taxon>
        <taxon>Panheteroptera</taxon>
        <taxon>Pentatomomorpha</taxon>
        <taxon>Coreoidea</taxon>
        <taxon>Alydidae</taxon>
        <taxon>Riptortus</taxon>
    </lineage>
</organism>
<protein>
    <submittedName>
        <fullName evidence="2">Cysteine rich secreted protein</fullName>
    </submittedName>
</protein>
<reference evidence="2" key="1">
    <citation type="journal article" date="2013" name="PLoS ONE">
        <title>Gene expression in gut symbiotic organ of stinkbug affected by extracellular bacterial symbiont.</title>
        <authorList>
            <person name="Futahashi R."/>
            <person name="Tanaka K."/>
            <person name="Tanahashi M."/>
            <person name="Nikoh N."/>
            <person name="Kikuchi Y."/>
            <person name="Lee B.L."/>
            <person name="Fukatsu T."/>
        </authorList>
    </citation>
    <scope>NUCLEOTIDE SEQUENCE</scope>
    <source>
        <tissue evidence="2">Midgut</tissue>
    </source>
</reference>
<sequence>MISILVIISLVSLLQAEPEVHQGKPCGKFPEGCPRGFQCCYDACCPLGGVCCNRHGQKCCYRRINFRGFSTLNEMD</sequence>
<evidence type="ECO:0000313" key="2">
    <source>
        <dbReference type="EMBL" id="BAN20272.1"/>
    </source>
</evidence>
<feature type="signal peptide" evidence="1">
    <location>
        <begin position="1"/>
        <end position="16"/>
    </location>
</feature>
<name>R4WQY2_RIPPE</name>
<accession>R4WQY2</accession>
<dbReference type="EMBL" id="AK417057">
    <property type="protein sequence ID" value="BAN20272.1"/>
    <property type="molecule type" value="mRNA"/>
</dbReference>
<dbReference type="AlphaFoldDB" id="R4WQY2"/>
<feature type="chain" id="PRO_5004372725" evidence="1">
    <location>
        <begin position="17"/>
        <end position="76"/>
    </location>
</feature>
<evidence type="ECO:0000256" key="1">
    <source>
        <dbReference type="SAM" id="SignalP"/>
    </source>
</evidence>